<evidence type="ECO:0000313" key="1">
    <source>
        <dbReference type="EMBL" id="NDP46865.1"/>
    </source>
</evidence>
<protein>
    <submittedName>
        <fullName evidence="1">Uncharacterized protein</fullName>
    </submittedName>
</protein>
<reference evidence="1 2" key="1">
    <citation type="submission" date="2019-09" db="EMBL/GenBank/DDBJ databases">
        <title>H2 Metabolism Revealed by Metagenomic Analysis in Subglacial Sediment of East Antarctica.</title>
        <authorList>
            <person name="Yang Z."/>
            <person name="Zhang Y."/>
            <person name="Lv Y."/>
            <person name="Yan W."/>
            <person name="Xiao X."/>
            <person name="Sun B."/>
            <person name="Ma H."/>
        </authorList>
    </citation>
    <scope>NUCLEOTIDE SEQUENCE [LARGE SCALE GENOMIC DNA]</scope>
    <source>
        <strain evidence="1">Bin2_2</strain>
    </source>
</reference>
<evidence type="ECO:0000313" key="2">
    <source>
        <dbReference type="Proteomes" id="UP000483432"/>
    </source>
</evidence>
<sequence>MTLAGSLPESGPLENIYDGQAPFRIKTTNAGEHYYVKLTHPGSTVPVVHFFIRSGGTIEADVPLGTYELKYATGKDWSDAESHFGPRTNYWKSGKRVTFSFDGNQYAGNEVQLIMQRTGNLSRTKIQKKQF</sequence>
<organism evidence="1 2">
    <name type="scientific">Sulfuriferula multivorans</name>
    <dbReference type="NCBI Taxonomy" id="1559896"/>
    <lineage>
        <taxon>Bacteria</taxon>
        <taxon>Pseudomonadati</taxon>
        <taxon>Pseudomonadota</taxon>
        <taxon>Betaproteobacteria</taxon>
        <taxon>Nitrosomonadales</taxon>
        <taxon>Sulfuricellaceae</taxon>
        <taxon>Sulfuriferula</taxon>
    </lineage>
</organism>
<proteinExistence type="predicted"/>
<comment type="caution">
    <text evidence="1">The sequence shown here is derived from an EMBL/GenBank/DDBJ whole genome shotgun (WGS) entry which is preliminary data.</text>
</comment>
<dbReference type="Proteomes" id="UP000483432">
    <property type="component" value="Unassembled WGS sequence"/>
</dbReference>
<dbReference type="EMBL" id="JAAFGW010000003">
    <property type="protein sequence ID" value="NDP46865.1"/>
    <property type="molecule type" value="Genomic_DNA"/>
</dbReference>
<accession>A0A7C9NSW8</accession>
<gene>
    <name evidence="1" type="ORF">GZ085_00470</name>
</gene>
<name>A0A7C9NSW8_9PROT</name>
<dbReference type="AlphaFoldDB" id="A0A7C9NSW8"/>